<sequence>MYHLKDRQKLITISNDLRMSGDVLFFKPYTSSDMEKILTYKISKETTSRVLSPVAIKIISKRIGPSGDLRQLFRYVQEIVGRKIIEGGSAEIGPKDVSPEKENREEGPNNIHHSIISSIIVKNKRASRMEVYSKYLRECQEMRIPFYDRTDFNIIYDIYA</sequence>
<protein>
    <recommendedName>
        <fullName evidence="2">Cdc6/ORC1-like ATPase lid domain-containing protein</fullName>
    </recommendedName>
</protein>
<name>I6ZK64_ENCRO</name>
<reference evidence="3" key="1">
    <citation type="journal article" date="2012" name="Proc. Natl. Acad. Sci. U.S.A.">
        <title>Gain and loss of multiple functionally related, horizontally transferred genes in the reduced genomes of two microsporidian parasites.</title>
        <authorList>
            <person name="Pombert J.-F."/>
            <person name="Selman M."/>
            <person name="Burki F."/>
            <person name="Bardell F.T."/>
            <person name="Farinelli L."/>
            <person name="Solter L.F."/>
            <person name="Whitman D.W."/>
            <person name="Weiss L.M."/>
            <person name="Corradi N."/>
            <person name="Keeling P.J."/>
        </authorList>
    </citation>
    <scope>NUCLEOTIDE SEQUENCE [LARGE SCALE GENOMIC DNA]</scope>
    <source>
        <strain evidence="3">SJ-2008</strain>
    </source>
</reference>
<gene>
    <name evidence="3" type="ordered locus">EROM_090200</name>
</gene>
<dbReference type="RefSeq" id="XP_009265135.1">
    <property type="nucleotide sequence ID" value="XM_009266860.1"/>
</dbReference>
<dbReference type="GeneID" id="20521959"/>
<proteinExistence type="predicted"/>
<dbReference type="Pfam" id="PF22606">
    <property type="entry name" value="Cdc6-ORC-like_ATPase_lid"/>
    <property type="match status" value="1"/>
</dbReference>
<dbReference type="VEuPathDB" id="MicrosporidiaDB:EROM_090200"/>
<dbReference type="HOGENOM" id="CLU_1652136_0_0_1"/>
<evidence type="ECO:0000313" key="4">
    <source>
        <dbReference type="Proteomes" id="UP000010094"/>
    </source>
</evidence>
<keyword evidence="1" id="KW-0235">DNA replication</keyword>
<dbReference type="OrthoDB" id="1926878at2759"/>
<dbReference type="InterPro" id="IPR054425">
    <property type="entry name" value="Cdc6_ORC1-like_ATPase_lid"/>
</dbReference>
<dbReference type="EMBL" id="CP003526">
    <property type="protein sequence ID" value="AFN83638.1"/>
    <property type="molecule type" value="Genomic_DNA"/>
</dbReference>
<keyword evidence="4" id="KW-1185">Reference proteome</keyword>
<dbReference type="Proteomes" id="UP000010094">
    <property type="component" value="Chromosome IXa"/>
</dbReference>
<dbReference type="AlphaFoldDB" id="I6ZK64"/>
<dbReference type="KEGG" id="ero:EROM_090200"/>
<organism evidence="3 4">
    <name type="scientific">Encephalitozoon romaleae (strain SJ-2008)</name>
    <name type="common">Microsporidian parasite</name>
    <dbReference type="NCBI Taxonomy" id="1178016"/>
    <lineage>
        <taxon>Eukaryota</taxon>
        <taxon>Fungi</taxon>
        <taxon>Fungi incertae sedis</taxon>
        <taxon>Microsporidia</taxon>
        <taxon>Unikaryonidae</taxon>
        <taxon>Encephalitozoon</taxon>
    </lineage>
</organism>
<dbReference type="Gene3D" id="1.10.8.60">
    <property type="match status" value="1"/>
</dbReference>
<evidence type="ECO:0000313" key="3">
    <source>
        <dbReference type="EMBL" id="AFN83638.1"/>
    </source>
</evidence>
<feature type="domain" description="Cdc6/ORC1-like ATPase lid" evidence="2">
    <location>
        <begin position="29"/>
        <end position="74"/>
    </location>
</feature>
<dbReference type="GO" id="GO:0006260">
    <property type="term" value="P:DNA replication"/>
    <property type="evidence" value="ECO:0007669"/>
    <property type="project" value="UniProtKB-KW"/>
</dbReference>
<evidence type="ECO:0000256" key="1">
    <source>
        <dbReference type="ARBA" id="ARBA00022705"/>
    </source>
</evidence>
<evidence type="ECO:0000259" key="2">
    <source>
        <dbReference type="Pfam" id="PF22606"/>
    </source>
</evidence>
<accession>I6ZK64</accession>